<accession>A0A3M7SJ58</accession>
<evidence type="ECO:0000313" key="1">
    <source>
        <dbReference type="EMBL" id="RNA35813.1"/>
    </source>
</evidence>
<name>A0A3M7SJ58_BRAPC</name>
<sequence length="88" mass="10643">MIDFKINELHVFISLILFFYNSSTGEKFFAILKDLCLRLPSKIHYRKLSRIYQLEIFFTKTLLFEFYCRKPEKSKNSSLIIKQIQLKN</sequence>
<reference evidence="1 2" key="1">
    <citation type="journal article" date="2018" name="Sci. Rep.">
        <title>Genomic signatures of local adaptation to the degree of environmental predictability in rotifers.</title>
        <authorList>
            <person name="Franch-Gras L."/>
            <person name="Hahn C."/>
            <person name="Garcia-Roger E.M."/>
            <person name="Carmona M.J."/>
            <person name="Serra M."/>
            <person name="Gomez A."/>
        </authorList>
    </citation>
    <scope>NUCLEOTIDE SEQUENCE [LARGE SCALE GENOMIC DNA]</scope>
    <source>
        <strain evidence="1">HYR1</strain>
    </source>
</reference>
<keyword evidence="2" id="KW-1185">Reference proteome</keyword>
<proteinExistence type="predicted"/>
<comment type="caution">
    <text evidence="1">The sequence shown here is derived from an EMBL/GenBank/DDBJ whole genome shotgun (WGS) entry which is preliminary data.</text>
</comment>
<gene>
    <name evidence="1" type="ORF">BpHYR1_001903</name>
</gene>
<dbReference type="EMBL" id="REGN01001284">
    <property type="protein sequence ID" value="RNA35813.1"/>
    <property type="molecule type" value="Genomic_DNA"/>
</dbReference>
<dbReference type="Proteomes" id="UP000276133">
    <property type="component" value="Unassembled WGS sequence"/>
</dbReference>
<dbReference type="AlphaFoldDB" id="A0A3M7SJ58"/>
<organism evidence="1 2">
    <name type="scientific">Brachionus plicatilis</name>
    <name type="common">Marine rotifer</name>
    <name type="synonym">Brachionus muelleri</name>
    <dbReference type="NCBI Taxonomy" id="10195"/>
    <lineage>
        <taxon>Eukaryota</taxon>
        <taxon>Metazoa</taxon>
        <taxon>Spiralia</taxon>
        <taxon>Gnathifera</taxon>
        <taxon>Rotifera</taxon>
        <taxon>Eurotatoria</taxon>
        <taxon>Monogononta</taxon>
        <taxon>Pseudotrocha</taxon>
        <taxon>Ploima</taxon>
        <taxon>Brachionidae</taxon>
        <taxon>Brachionus</taxon>
    </lineage>
</organism>
<protein>
    <submittedName>
        <fullName evidence="1">Uncharacterized protein</fullName>
    </submittedName>
</protein>
<evidence type="ECO:0000313" key="2">
    <source>
        <dbReference type="Proteomes" id="UP000276133"/>
    </source>
</evidence>